<accession>A0A9W6YMM6</accession>
<feature type="region of interest" description="Disordered" evidence="1">
    <location>
        <begin position="1"/>
        <end position="266"/>
    </location>
</feature>
<sequence length="508" mass="55489">MLTDSTSSLTNLHSNAHAPPTRHISTSHAEVEHQDQESPTGYRSRAEGCLPVRGGVLAEGDDVPAGERSQLGGKRIPREEEYTDEDAGACHHDGAKSTRRTRASKRTEVRLSGPYVEPAPSESDTDTPNPDLITGDEDSTAGSPAPRATKPSEGEPASANTTASEPTPVEEAAIPSPEVSSDARKAEDFVNSSDSQDPKCSTSATPPARTPPERSSPPEDSPDPVDYEESEPDQDREQGEVLDPSPSPQLTEQQRVTHPVSSRHFEPEQQIITNAGIDEGAPPEQLQHDNDTVLPKEAAQKGDIFSPEDALVDIRVEVILTHAQEHITEVAEMGFDSSLAFRRTAVHEDVVEVRLYEVPHRPDKLRHESIKRGGCIGQPLGHHQPLPQHPAGGTYGRKRNIGLAHQELIIAVDHVERTKNRAFGHVVLQDILSWDRRRRWNGGRVQLVEGVHHAPLPLGLRTQNAGGECGDFTHHASGMLRREEGVDDVDLFLRKRPLPRGTILGARH</sequence>
<feature type="compositionally biased region" description="Polar residues" evidence="1">
    <location>
        <begin position="248"/>
        <end position="260"/>
    </location>
</feature>
<reference evidence="2" key="1">
    <citation type="submission" date="2023-04" db="EMBL/GenBank/DDBJ databases">
        <title>Phytophthora fragariaefolia NBRC 109709.</title>
        <authorList>
            <person name="Ichikawa N."/>
            <person name="Sato H."/>
            <person name="Tonouchi N."/>
        </authorList>
    </citation>
    <scope>NUCLEOTIDE SEQUENCE</scope>
    <source>
        <strain evidence="2">NBRC 109709</strain>
    </source>
</reference>
<gene>
    <name evidence="2" type="ORF">Pfra01_002925300</name>
</gene>
<keyword evidence="3" id="KW-1185">Reference proteome</keyword>
<dbReference type="AlphaFoldDB" id="A0A9W6YMM6"/>
<dbReference type="EMBL" id="BSXT01018860">
    <property type="protein sequence ID" value="GMG14890.1"/>
    <property type="molecule type" value="Genomic_DNA"/>
</dbReference>
<comment type="caution">
    <text evidence="2">The sequence shown here is derived from an EMBL/GenBank/DDBJ whole genome shotgun (WGS) entry which is preliminary data.</text>
</comment>
<name>A0A9W6YMM6_9STRA</name>
<protein>
    <submittedName>
        <fullName evidence="2">Unnamed protein product</fullName>
    </submittedName>
</protein>
<organism evidence="2 3">
    <name type="scientific">Phytophthora fragariaefolia</name>
    <dbReference type="NCBI Taxonomy" id="1490495"/>
    <lineage>
        <taxon>Eukaryota</taxon>
        <taxon>Sar</taxon>
        <taxon>Stramenopiles</taxon>
        <taxon>Oomycota</taxon>
        <taxon>Peronosporomycetes</taxon>
        <taxon>Peronosporales</taxon>
        <taxon>Peronosporaceae</taxon>
        <taxon>Phytophthora</taxon>
    </lineage>
</organism>
<feature type="compositionally biased region" description="Polar residues" evidence="1">
    <location>
        <begin position="1"/>
        <end position="14"/>
    </location>
</feature>
<evidence type="ECO:0000313" key="2">
    <source>
        <dbReference type="EMBL" id="GMG14890.1"/>
    </source>
</evidence>
<evidence type="ECO:0000256" key="1">
    <source>
        <dbReference type="SAM" id="MobiDB-lite"/>
    </source>
</evidence>
<feature type="compositionally biased region" description="Acidic residues" evidence="1">
    <location>
        <begin position="220"/>
        <end position="232"/>
    </location>
</feature>
<evidence type="ECO:0000313" key="3">
    <source>
        <dbReference type="Proteomes" id="UP001165121"/>
    </source>
</evidence>
<dbReference type="Proteomes" id="UP001165121">
    <property type="component" value="Unassembled WGS sequence"/>
</dbReference>
<feature type="compositionally biased region" description="Polar residues" evidence="1">
    <location>
        <begin position="190"/>
        <end position="200"/>
    </location>
</feature>
<proteinExistence type="predicted"/>